<dbReference type="PANTHER" id="PTHR36978">
    <property type="entry name" value="P-LOOP CONTAINING NUCLEOTIDE TRIPHOSPHATE HYDROLASE"/>
    <property type="match status" value="1"/>
</dbReference>
<comment type="caution">
    <text evidence="1">The sequence shown here is derived from an EMBL/GenBank/DDBJ whole genome shotgun (WGS) entry which is preliminary data.</text>
</comment>
<protein>
    <recommendedName>
        <fullName evidence="3">Sulfotransferase family protein</fullName>
    </recommendedName>
</protein>
<dbReference type="InterPro" id="IPR040632">
    <property type="entry name" value="Sulfotransfer_4"/>
</dbReference>
<proteinExistence type="predicted"/>
<gene>
    <name evidence="1" type="ORF">EYC82_08540</name>
</gene>
<reference evidence="1" key="1">
    <citation type="submission" date="2019-02" db="EMBL/GenBank/DDBJ databases">
        <authorList>
            <person name="Li S.-H."/>
        </authorList>
    </citation>
    <scope>NUCLEOTIDE SEQUENCE</scope>
    <source>
        <strain evidence="1">IMCC11814</strain>
    </source>
</reference>
<evidence type="ECO:0000313" key="2">
    <source>
        <dbReference type="Proteomes" id="UP001143304"/>
    </source>
</evidence>
<evidence type="ECO:0000313" key="1">
    <source>
        <dbReference type="EMBL" id="MCX2977400.1"/>
    </source>
</evidence>
<dbReference type="Proteomes" id="UP001143304">
    <property type="component" value="Unassembled WGS sequence"/>
</dbReference>
<organism evidence="1 2">
    <name type="scientific">Candidatus Marimicrobium litorale</name>
    <dbReference type="NCBI Taxonomy" id="2518991"/>
    <lineage>
        <taxon>Bacteria</taxon>
        <taxon>Pseudomonadati</taxon>
        <taxon>Pseudomonadota</taxon>
        <taxon>Gammaproteobacteria</taxon>
        <taxon>Cellvibrionales</taxon>
        <taxon>Halieaceae</taxon>
        <taxon>Marimicrobium</taxon>
    </lineage>
</organism>
<dbReference type="SUPFAM" id="SSF52540">
    <property type="entry name" value="P-loop containing nucleoside triphosphate hydrolases"/>
    <property type="match status" value="1"/>
</dbReference>
<sequence>MGRNKTGTTSLKKAFEDLGFIVGDQRAAELLADRHYFAGDFEEIIKYCKTAQVFQDVPFSYPNTFKHLDVAYPGSKFILSVRDDAEQWYRSLTAFHSRLFGNGQIPTVQDLHNAAYVRPGFMYNTVLLHGTTDEDPYNKEKMIAHYDSYNRSVIEYFSTRPNDLLILNVADEIAYQRFADYLGIASTSSGFPWENQARASK</sequence>
<evidence type="ECO:0008006" key="3">
    <source>
        <dbReference type="Google" id="ProtNLM"/>
    </source>
</evidence>
<dbReference type="PANTHER" id="PTHR36978:SF4">
    <property type="entry name" value="P-LOOP CONTAINING NUCLEOSIDE TRIPHOSPHATE HYDROLASE PROTEIN"/>
    <property type="match status" value="1"/>
</dbReference>
<dbReference type="InterPro" id="IPR027417">
    <property type="entry name" value="P-loop_NTPase"/>
</dbReference>
<accession>A0ABT3T5F3</accession>
<dbReference type="Pfam" id="PF17784">
    <property type="entry name" value="Sulfotransfer_4"/>
    <property type="match status" value="1"/>
</dbReference>
<dbReference type="EMBL" id="SHNO01000001">
    <property type="protein sequence ID" value="MCX2977400.1"/>
    <property type="molecule type" value="Genomic_DNA"/>
</dbReference>
<keyword evidence="2" id="KW-1185">Reference proteome</keyword>
<dbReference type="Gene3D" id="3.40.50.300">
    <property type="entry name" value="P-loop containing nucleotide triphosphate hydrolases"/>
    <property type="match status" value="1"/>
</dbReference>
<name>A0ABT3T5F3_9GAMM</name>